<keyword evidence="6" id="KW-1185">Reference proteome</keyword>
<evidence type="ECO:0000256" key="3">
    <source>
        <dbReference type="ARBA" id="ARBA00023163"/>
    </source>
</evidence>
<dbReference type="Pfam" id="PF00392">
    <property type="entry name" value="GntR"/>
    <property type="match status" value="1"/>
</dbReference>
<dbReference type="SUPFAM" id="SSF48008">
    <property type="entry name" value="GntR ligand-binding domain-like"/>
    <property type="match status" value="1"/>
</dbReference>
<dbReference type="EMBL" id="FNZQ01000008">
    <property type="protein sequence ID" value="SEL69817.1"/>
    <property type="molecule type" value="Genomic_DNA"/>
</dbReference>
<keyword evidence="1" id="KW-0805">Transcription regulation</keyword>
<dbReference type="Gene3D" id="1.10.10.10">
    <property type="entry name" value="Winged helix-like DNA-binding domain superfamily/Winged helix DNA-binding domain"/>
    <property type="match status" value="1"/>
</dbReference>
<reference evidence="5 6" key="1">
    <citation type="submission" date="2016-10" db="EMBL/GenBank/DDBJ databases">
        <authorList>
            <person name="de Groot N.N."/>
        </authorList>
    </citation>
    <scope>NUCLEOTIDE SEQUENCE [LARGE SCALE GENOMIC DNA]</scope>
    <source>
        <strain evidence="5 6">DSM 14858</strain>
    </source>
</reference>
<dbReference type="InterPro" id="IPR008920">
    <property type="entry name" value="TF_FadR/GntR_C"/>
</dbReference>
<dbReference type="InterPro" id="IPR000524">
    <property type="entry name" value="Tscrpt_reg_HTH_GntR"/>
</dbReference>
<sequence length="239" mass="26536">MPVYRLIMLSAPLILRPIDPARPAGPQIFDALRGAILRMDFVPGQVLSEADLGTVLGASRTPVREALMRLRELGLVETRPSRGTYVTPLDAARIREAQFLREALEVANVMRLTQADLPDTVDANLQAQADAIACADDMTFQALDDAFHRLLAEATGLKRPAVVLMQEKAQLDRLRVLSLRDGRRLGVLLDEHRAITQAIRSGDARTAEATMRAHLRSVLDVLDDLAARHSDYFTRGRRR</sequence>
<keyword evidence="3" id="KW-0804">Transcription</keyword>
<dbReference type="InterPro" id="IPR036388">
    <property type="entry name" value="WH-like_DNA-bd_sf"/>
</dbReference>
<dbReference type="PROSITE" id="PS50949">
    <property type="entry name" value="HTH_GNTR"/>
    <property type="match status" value="1"/>
</dbReference>
<organism evidence="5 6">
    <name type="scientific">Jannaschia helgolandensis</name>
    <dbReference type="NCBI Taxonomy" id="188906"/>
    <lineage>
        <taxon>Bacteria</taxon>
        <taxon>Pseudomonadati</taxon>
        <taxon>Pseudomonadota</taxon>
        <taxon>Alphaproteobacteria</taxon>
        <taxon>Rhodobacterales</taxon>
        <taxon>Roseobacteraceae</taxon>
        <taxon>Jannaschia</taxon>
    </lineage>
</organism>
<dbReference type="InterPro" id="IPR011711">
    <property type="entry name" value="GntR_C"/>
</dbReference>
<dbReference type="Proteomes" id="UP000199283">
    <property type="component" value="Unassembled WGS sequence"/>
</dbReference>
<evidence type="ECO:0000313" key="6">
    <source>
        <dbReference type="Proteomes" id="UP000199283"/>
    </source>
</evidence>
<evidence type="ECO:0000259" key="4">
    <source>
        <dbReference type="PROSITE" id="PS50949"/>
    </source>
</evidence>
<dbReference type="PANTHER" id="PTHR43537:SF45">
    <property type="entry name" value="GNTR FAMILY REGULATORY PROTEIN"/>
    <property type="match status" value="1"/>
</dbReference>
<dbReference type="GO" id="GO:0003677">
    <property type="term" value="F:DNA binding"/>
    <property type="evidence" value="ECO:0007669"/>
    <property type="project" value="UniProtKB-KW"/>
</dbReference>
<accession>A0A1H7SE64</accession>
<dbReference type="PANTHER" id="PTHR43537">
    <property type="entry name" value="TRANSCRIPTIONAL REGULATOR, GNTR FAMILY"/>
    <property type="match status" value="1"/>
</dbReference>
<dbReference type="STRING" id="188906.SAMN04488526_3285"/>
<dbReference type="SUPFAM" id="SSF46785">
    <property type="entry name" value="Winged helix' DNA-binding domain"/>
    <property type="match status" value="1"/>
</dbReference>
<dbReference type="Gene3D" id="1.20.120.530">
    <property type="entry name" value="GntR ligand-binding domain-like"/>
    <property type="match status" value="1"/>
</dbReference>
<evidence type="ECO:0000313" key="5">
    <source>
        <dbReference type="EMBL" id="SEL69817.1"/>
    </source>
</evidence>
<evidence type="ECO:0000256" key="2">
    <source>
        <dbReference type="ARBA" id="ARBA00023125"/>
    </source>
</evidence>
<dbReference type="SMART" id="SM00895">
    <property type="entry name" value="FCD"/>
    <property type="match status" value="1"/>
</dbReference>
<keyword evidence="2" id="KW-0238">DNA-binding</keyword>
<evidence type="ECO:0000256" key="1">
    <source>
        <dbReference type="ARBA" id="ARBA00023015"/>
    </source>
</evidence>
<gene>
    <name evidence="5" type="ORF">SAMN04488526_3285</name>
</gene>
<name>A0A1H7SE64_9RHOB</name>
<protein>
    <submittedName>
        <fullName evidence="5">Transcriptional regulator, GntR family</fullName>
    </submittedName>
</protein>
<dbReference type="GO" id="GO:0003700">
    <property type="term" value="F:DNA-binding transcription factor activity"/>
    <property type="evidence" value="ECO:0007669"/>
    <property type="project" value="InterPro"/>
</dbReference>
<dbReference type="Pfam" id="PF07729">
    <property type="entry name" value="FCD"/>
    <property type="match status" value="1"/>
</dbReference>
<dbReference type="SMART" id="SM00345">
    <property type="entry name" value="HTH_GNTR"/>
    <property type="match status" value="1"/>
</dbReference>
<dbReference type="CDD" id="cd07377">
    <property type="entry name" value="WHTH_GntR"/>
    <property type="match status" value="1"/>
</dbReference>
<dbReference type="InterPro" id="IPR036390">
    <property type="entry name" value="WH_DNA-bd_sf"/>
</dbReference>
<feature type="domain" description="HTH gntR-type" evidence="4">
    <location>
        <begin position="22"/>
        <end position="89"/>
    </location>
</feature>
<proteinExistence type="predicted"/>
<dbReference type="AlphaFoldDB" id="A0A1H7SE64"/>